<dbReference type="CDD" id="cd22526">
    <property type="entry name" value="KH-I_Rrp40"/>
    <property type="match status" value="1"/>
</dbReference>
<comment type="similarity">
    <text evidence="3">Belongs to the RRP40 family.</text>
</comment>
<dbReference type="InterPro" id="IPR037319">
    <property type="entry name" value="Rrp40_S1"/>
</dbReference>
<evidence type="ECO:0000259" key="11">
    <source>
        <dbReference type="Pfam" id="PF15985"/>
    </source>
</evidence>
<dbReference type="CDD" id="cd05790">
    <property type="entry name" value="S1_Rrp40"/>
    <property type="match status" value="1"/>
</dbReference>
<dbReference type="GO" id="GO:0071035">
    <property type="term" value="P:nuclear polyadenylation-dependent rRNA catabolic process"/>
    <property type="evidence" value="ECO:0007669"/>
    <property type="project" value="TreeGrafter"/>
</dbReference>
<dbReference type="GO" id="GO:0005730">
    <property type="term" value="C:nucleolus"/>
    <property type="evidence" value="ECO:0007669"/>
    <property type="project" value="UniProtKB-SubCell"/>
</dbReference>
<dbReference type="SUPFAM" id="SSF50249">
    <property type="entry name" value="Nucleic acid-binding proteins"/>
    <property type="match status" value="1"/>
</dbReference>
<dbReference type="GO" id="GO:0003723">
    <property type="term" value="F:RNA binding"/>
    <property type="evidence" value="ECO:0007669"/>
    <property type="project" value="UniProtKB-KW"/>
</dbReference>
<dbReference type="Pfam" id="PF15985">
    <property type="entry name" value="KH_6"/>
    <property type="match status" value="1"/>
</dbReference>
<dbReference type="GO" id="GO:0071034">
    <property type="term" value="P:CUT catabolic process"/>
    <property type="evidence" value="ECO:0007669"/>
    <property type="project" value="TreeGrafter"/>
</dbReference>
<dbReference type="GO" id="GO:0071038">
    <property type="term" value="P:TRAMP-dependent tRNA surveillance pathway"/>
    <property type="evidence" value="ECO:0007669"/>
    <property type="project" value="TreeGrafter"/>
</dbReference>
<keyword evidence="5" id="KW-0698">rRNA processing</keyword>
<dbReference type="OrthoDB" id="340500at2759"/>
<evidence type="ECO:0000256" key="6">
    <source>
        <dbReference type="ARBA" id="ARBA00022835"/>
    </source>
</evidence>
<evidence type="ECO:0000256" key="8">
    <source>
        <dbReference type="ARBA" id="ARBA00023242"/>
    </source>
</evidence>
<proteinExistence type="inferred from homology"/>
<dbReference type="FunFam" id="2.40.50.140:FF:000112">
    <property type="entry name" value="Exosome complex component RRP40"/>
    <property type="match status" value="1"/>
</dbReference>
<comment type="subcellular location">
    <subcellularLocation>
        <location evidence="1">Cytoplasm</location>
    </subcellularLocation>
    <subcellularLocation>
        <location evidence="2">Nucleus</location>
        <location evidence="2">Nucleolus</location>
    </subcellularLocation>
</comment>
<dbReference type="SUPFAM" id="SSF110324">
    <property type="entry name" value="Ribosomal L27 protein-like"/>
    <property type="match status" value="1"/>
</dbReference>
<gene>
    <name evidence="12" type="ORF">EGW08_007998</name>
</gene>
<dbReference type="GO" id="GO:0010468">
    <property type="term" value="P:regulation of gene expression"/>
    <property type="evidence" value="ECO:0007669"/>
    <property type="project" value="UniProtKB-ARBA"/>
</dbReference>
<dbReference type="GO" id="GO:0000176">
    <property type="term" value="C:nuclear exosome (RNase complex)"/>
    <property type="evidence" value="ECO:0007669"/>
    <property type="project" value="TreeGrafter"/>
</dbReference>
<dbReference type="PANTHER" id="PTHR21321:SF1">
    <property type="entry name" value="EXOSOME COMPLEX COMPONENT RRP40"/>
    <property type="match status" value="1"/>
</dbReference>
<dbReference type="Proteomes" id="UP000271974">
    <property type="component" value="Unassembled WGS sequence"/>
</dbReference>
<dbReference type="GO" id="GO:0071051">
    <property type="term" value="P:poly(A)-dependent snoRNA 3'-end processing"/>
    <property type="evidence" value="ECO:0007669"/>
    <property type="project" value="TreeGrafter"/>
</dbReference>
<sequence>MAAPIGNVVIPGDTFSLLQLQPNDEHKKILLGPGLKEEEAEIKVLRPGILRFRKPGVYWVDCHHKRYIPAKGDSVIGIVNQKVGDIFRVDIGSSEQASLSYLSFEGSTKRNRPDVKVGDIVYAKLLVANKDMEPEIVCIDGYGRSNGMGVIRNGGFLFHTSLNLARKLLNPECTLLKSLGNRFQFEISVGVNGRVWIKAANDVQTIALVNSVIASEYKDNDQIKEMCKRISKAVSRMEVD</sequence>
<evidence type="ECO:0000256" key="7">
    <source>
        <dbReference type="ARBA" id="ARBA00022884"/>
    </source>
</evidence>
<dbReference type="STRING" id="188477.A0A3S0ZRN1"/>
<keyword evidence="4" id="KW-0963">Cytoplasm</keyword>
<dbReference type="SUPFAM" id="SSF54791">
    <property type="entry name" value="Eukaryotic type KH-domain (KH-domain type I)"/>
    <property type="match status" value="1"/>
</dbReference>
<evidence type="ECO:0000256" key="4">
    <source>
        <dbReference type="ARBA" id="ARBA00022490"/>
    </source>
</evidence>
<dbReference type="Pfam" id="PF21262">
    <property type="entry name" value="RRP40_S1"/>
    <property type="match status" value="1"/>
</dbReference>
<reference evidence="12 13" key="1">
    <citation type="submission" date="2019-01" db="EMBL/GenBank/DDBJ databases">
        <title>A draft genome assembly of the solar-powered sea slug Elysia chlorotica.</title>
        <authorList>
            <person name="Cai H."/>
            <person name="Li Q."/>
            <person name="Fang X."/>
            <person name="Li J."/>
            <person name="Curtis N.E."/>
            <person name="Altenburger A."/>
            <person name="Shibata T."/>
            <person name="Feng M."/>
            <person name="Maeda T."/>
            <person name="Schwartz J.A."/>
            <person name="Shigenobu S."/>
            <person name="Lundholm N."/>
            <person name="Nishiyama T."/>
            <person name="Yang H."/>
            <person name="Hasebe M."/>
            <person name="Li S."/>
            <person name="Pierce S.K."/>
            <person name="Wang J."/>
        </authorList>
    </citation>
    <scope>NUCLEOTIDE SEQUENCE [LARGE SCALE GENOMIC DNA]</scope>
    <source>
        <strain evidence="12">EC2010</strain>
        <tissue evidence="12">Whole organism of an adult</tissue>
    </source>
</reference>
<evidence type="ECO:0000256" key="9">
    <source>
        <dbReference type="ARBA" id="ARBA00030615"/>
    </source>
</evidence>
<dbReference type="AlphaFoldDB" id="A0A3S0ZRN1"/>
<keyword evidence="8" id="KW-0539">Nucleus</keyword>
<dbReference type="InterPro" id="IPR049469">
    <property type="entry name" value="RRP40_KH-I"/>
</dbReference>
<dbReference type="Gene3D" id="2.40.50.100">
    <property type="match status" value="1"/>
</dbReference>
<dbReference type="FunFam" id="3.30.1370.10:FF:000038">
    <property type="entry name" value="exosome complex component RRP40"/>
    <property type="match status" value="1"/>
</dbReference>
<evidence type="ECO:0000256" key="1">
    <source>
        <dbReference type="ARBA" id="ARBA00004496"/>
    </source>
</evidence>
<evidence type="ECO:0000256" key="2">
    <source>
        <dbReference type="ARBA" id="ARBA00004604"/>
    </source>
</evidence>
<evidence type="ECO:0000256" key="3">
    <source>
        <dbReference type="ARBA" id="ARBA00007841"/>
    </source>
</evidence>
<dbReference type="GO" id="GO:0000177">
    <property type="term" value="C:cytoplasmic exosome (RNase complex)"/>
    <property type="evidence" value="ECO:0007669"/>
    <property type="project" value="TreeGrafter"/>
</dbReference>
<organism evidence="12 13">
    <name type="scientific">Elysia chlorotica</name>
    <name type="common">Eastern emerald elysia</name>
    <name type="synonym">Sea slug</name>
    <dbReference type="NCBI Taxonomy" id="188477"/>
    <lineage>
        <taxon>Eukaryota</taxon>
        <taxon>Metazoa</taxon>
        <taxon>Spiralia</taxon>
        <taxon>Lophotrochozoa</taxon>
        <taxon>Mollusca</taxon>
        <taxon>Gastropoda</taxon>
        <taxon>Heterobranchia</taxon>
        <taxon>Euthyneura</taxon>
        <taxon>Panpulmonata</taxon>
        <taxon>Sacoglossa</taxon>
        <taxon>Placobranchoidea</taxon>
        <taxon>Plakobranchidae</taxon>
        <taxon>Elysia</taxon>
    </lineage>
</organism>
<feature type="domain" description="K Homology" evidence="11">
    <location>
        <begin position="155"/>
        <end position="201"/>
    </location>
</feature>
<comment type="caution">
    <text evidence="12">The sequence shown here is derived from an EMBL/GenBank/DDBJ whole genome shotgun (WGS) entry which is preliminary data.</text>
</comment>
<dbReference type="InterPro" id="IPR036612">
    <property type="entry name" value="KH_dom_type_1_sf"/>
</dbReference>
<dbReference type="PANTHER" id="PTHR21321">
    <property type="entry name" value="PNAS-3 RELATED"/>
    <property type="match status" value="1"/>
</dbReference>
<evidence type="ECO:0000256" key="10">
    <source>
        <dbReference type="ARBA" id="ARBA00069899"/>
    </source>
</evidence>
<evidence type="ECO:0000256" key="5">
    <source>
        <dbReference type="ARBA" id="ARBA00022552"/>
    </source>
</evidence>
<dbReference type="Gene3D" id="2.40.50.140">
    <property type="entry name" value="Nucleic acid-binding proteins"/>
    <property type="match status" value="1"/>
</dbReference>
<dbReference type="GO" id="GO:0034475">
    <property type="term" value="P:U4 snRNA 3'-end processing"/>
    <property type="evidence" value="ECO:0007669"/>
    <property type="project" value="TreeGrafter"/>
</dbReference>
<dbReference type="Gene3D" id="3.30.1370.10">
    <property type="entry name" value="K Homology domain, type 1"/>
    <property type="match status" value="1"/>
</dbReference>
<dbReference type="GO" id="GO:0000467">
    <property type="term" value="P:exonucleolytic trimming to generate mature 3'-end of 5.8S rRNA from tricistronic rRNA transcript (SSU-rRNA, 5.8S rRNA, LSU-rRNA)"/>
    <property type="evidence" value="ECO:0007669"/>
    <property type="project" value="TreeGrafter"/>
</dbReference>
<dbReference type="InterPro" id="IPR026699">
    <property type="entry name" value="Exosome_RNA_bind1/RRP40/RRP4"/>
</dbReference>
<keyword evidence="13" id="KW-1185">Reference proteome</keyword>
<keyword evidence="6" id="KW-0271">Exosome</keyword>
<evidence type="ECO:0000313" key="12">
    <source>
        <dbReference type="EMBL" id="RUS84246.1"/>
    </source>
</evidence>
<dbReference type="InterPro" id="IPR012340">
    <property type="entry name" value="NA-bd_OB-fold"/>
</dbReference>
<accession>A0A3S0ZRN1</accession>
<dbReference type="EMBL" id="RQTK01000212">
    <property type="protein sequence ID" value="RUS84246.1"/>
    <property type="molecule type" value="Genomic_DNA"/>
</dbReference>
<dbReference type="InterPro" id="IPR004088">
    <property type="entry name" value="KH_dom_type_1"/>
</dbReference>
<name>A0A3S0ZRN1_ELYCH</name>
<evidence type="ECO:0000313" key="13">
    <source>
        <dbReference type="Proteomes" id="UP000271974"/>
    </source>
</evidence>
<protein>
    <recommendedName>
        <fullName evidence="10">Exosome complex component RRP40</fullName>
    </recommendedName>
    <alternativeName>
        <fullName evidence="9">Ribosomal RNA-processing protein 40</fullName>
    </alternativeName>
</protein>
<keyword evidence="7" id="KW-0694">RNA-binding</keyword>